<keyword evidence="1" id="KW-0732">Signal</keyword>
<keyword evidence="3" id="KW-1185">Reference proteome</keyword>
<comment type="caution">
    <text evidence="2">The sequence shown here is derived from an EMBL/GenBank/DDBJ whole genome shotgun (WGS) entry which is preliminary data.</text>
</comment>
<evidence type="ECO:0000256" key="1">
    <source>
        <dbReference type="SAM" id="SignalP"/>
    </source>
</evidence>
<accession>A0A7J8D6X5</accession>
<feature type="signal peptide" evidence="1">
    <location>
        <begin position="1"/>
        <end position="27"/>
    </location>
</feature>
<protein>
    <recommendedName>
        <fullName evidence="4">Secreted protein</fullName>
    </recommendedName>
</protein>
<organism evidence="2 3">
    <name type="scientific">Rousettus aegyptiacus</name>
    <name type="common">Egyptian fruit bat</name>
    <name type="synonym">Pteropus aegyptiacus</name>
    <dbReference type="NCBI Taxonomy" id="9407"/>
    <lineage>
        <taxon>Eukaryota</taxon>
        <taxon>Metazoa</taxon>
        <taxon>Chordata</taxon>
        <taxon>Craniata</taxon>
        <taxon>Vertebrata</taxon>
        <taxon>Euteleostomi</taxon>
        <taxon>Mammalia</taxon>
        <taxon>Eutheria</taxon>
        <taxon>Laurasiatheria</taxon>
        <taxon>Chiroptera</taxon>
        <taxon>Yinpterochiroptera</taxon>
        <taxon>Pteropodoidea</taxon>
        <taxon>Pteropodidae</taxon>
        <taxon>Rousettinae</taxon>
        <taxon>Rousettus</taxon>
    </lineage>
</organism>
<evidence type="ECO:0000313" key="2">
    <source>
        <dbReference type="EMBL" id="KAF6418815.1"/>
    </source>
</evidence>
<gene>
    <name evidence="2" type="ORF">HJG63_008834</name>
</gene>
<dbReference type="AlphaFoldDB" id="A0A7J8D6X5"/>
<sequence>MGASHNQRPGPGAQVAISLGCWVCMCAIVGTSHDDATAGELEVQARSWWQFQFEGRSPASQLTQSGREQLPLPFRSIQGSIRLGEVRPHGGGPAALFRLLIPMSISSRNTQNNVEPKIWEPCGPVRLTRKINHYRVGGDRYIYTHCLDCCDGFTINKHIHA</sequence>
<proteinExistence type="predicted"/>
<dbReference type="EMBL" id="JACASE010000013">
    <property type="protein sequence ID" value="KAF6418815.1"/>
    <property type="molecule type" value="Genomic_DNA"/>
</dbReference>
<dbReference type="Proteomes" id="UP000593571">
    <property type="component" value="Unassembled WGS sequence"/>
</dbReference>
<name>A0A7J8D6X5_ROUAE</name>
<evidence type="ECO:0000313" key="3">
    <source>
        <dbReference type="Proteomes" id="UP000593571"/>
    </source>
</evidence>
<evidence type="ECO:0008006" key="4">
    <source>
        <dbReference type="Google" id="ProtNLM"/>
    </source>
</evidence>
<reference evidence="2 3" key="1">
    <citation type="journal article" date="2020" name="Nature">
        <title>Six reference-quality genomes reveal evolution of bat adaptations.</title>
        <authorList>
            <person name="Jebb D."/>
            <person name="Huang Z."/>
            <person name="Pippel M."/>
            <person name="Hughes G.M."/>
            <person name="Lavrichenko K."/>
            <person name="Devanna P."/>
            <person name="Winkler S."/>
            <person name="Jermiin L.S."/>
            <person name="Skirmuntt E.C."/>
            <person name="Katzourakis A."/>
            <person name="Burkitt-Gray L."/>
            <person name="Ray D.A."/>
            <person name="Sullivan K.A.M."/>
            <person name="Roscito J.G."/>
            <person name="Kirilenko B.M."/>
            <person name="Davalos L.M."/>
            <person name="Corthals A.P."/>
            <person name="Power M.L."/>
            <person name="Jones G."/>
            <person name="Ransome R.D."/>
            <person name="Dechmann D.K.N."/>
            <person name="Locatelli A.G."/>
            <person name="Puechmaille S.J."/>
            <person name="Fedrigo O."/>
            <person name="Jarvis E.D."/>
            <person name="Hiller M."/>
            <person name="Vernes S.C."/>
            <person name="Myers E.W."/>
            <person name="Teeling E.C."/>
        </authorList>
    </citation>
    <scope>NUCLEOTIDE SEQUENCE [LARGE SCALE GENOMIC DNA]</scope>
    <source>
        <strain evidence="2">MRouAeg1</strain>
        <tissue evidence="2">Muscle</tissue>
    </source>
</reference>
<feature type="chain" id="PRO_5029881061" description="Secreted protein" evidence="1">
    <location>
        <begin position="28"/>
        <end position="161"/>
    </location>
</feature>